<dbReference type="RefSeq" id="YP_009296219.1">
    <property type="nucleotide sequence ID" value="NC_031170.1"/>
</dbReference>
<feature type="domain" description="Thioredoxin" evidence="6">
    <location>
        <begin position="5"/>
        <end position="122"/>
    </location>
</feature>
<keyword evidence="2" id="KW-0813">Transport</keyword>
<dbReference type="GeneID" id="29072525"/>
<dbReference type="GO" id="GO:0015035">
    <property type="term" value="F:protein-disulfide reductase activity"/>
    <property type="evidence" value="ECO:0007669"/>
    <property type="project" value="InterPro"/>
</dbReference>
<keyword evidence="7" id="KW-0934">Plastid</keyword>
<reference evidence="7" key="1">
    <citation type="journal article" date="2016" name="BMC Biol.">
        <title>Parallel evolution of highly conserved plastid genome architecture in red seaweeds and seed plants.</title>
        <authorList>
            <person name="Lee J."/>
            <person name="Cho C.H."/>
            <person name="Park S.I."/>
            <person name="Choi J.W."/>
            <person name="Song H.S."/>
            <person name="West J.A."/>
            <person name="Bhattacharya D."/>
            <person name="Yoon H.S."/>
        </authorList>
    </citation>
    <scope>NUCLEOTIDE SEQUENCE</scope>
</reference>
<evidence type="ECO:0000256" key="1">
    <source>
        <dbReference type="ARBA" id="ARBA00003318"/>
    </source>
</evidence>
<evidence type="ECO:0000313" key="7">
    <source>
        <dbReference type="EMBL" id="AOM65154.1"/>
    </source>
</evidence>
<dbReference type="Gene3D" id="3.40.30.10">
    <property type="entry name" value="Glutaredoxin"/>
    <property type="match status" value="1"/>
</dbReference>
<dbReference type="InterPro" id="IPR013766">
    <property type="entry name" value="Thioredoxin_domain"/>
</dbReference>
<keyword evidence="5" id="KW-0676">Redox-active center</keyword>
<dbReference type="PANTHER" id="PTHR45663:SF11">
    <property type="entry name" value="GEO12009P1"/>
    <property type="match status" value="1"/>
</dbReference>
<evidence type="ECO:0000256" key="2">
    <source>
        <dbReference type="ARBA" id="ARBA00022448"/>
    </source>
</evidence>
<accession>A0A1C9C9U8</accession>
<dbReference type="PROSITE" id="PS51352">
    <property type="entry name" value="THIOREDOXIN_2"/>
    <property type="match status" value="1"/>
</dbReference>
<keyword evidence="3" id="KW-0249">Electron transport</keyword>
<dbReference type="PROSITE" id="PS00194">
    <property type="entry name" value="THIOREDOXIN_1"/>
    <property type="match status" value="1"/>
</dbReference>
<dbReference type="EMBL" id="KX284713">
    <property type="protein sequence ID" value="AOM65154.1"/>
    <property type="molecule type" value="Genomic_DNA"/>
</dbReference>
<name>A0A1C9C9U8_9FLOR</name>
<dbReference type="SUPFAM" id="SSF52833">
    <property type="entry name" value="Thioredoxin-like"/>
    <property type="match status" value="1"/>
</dbReference>
<dbReference type="InterPro" id="IPR036249">
    <property type="entry name" value="Thioredoxin-like_sf"/>
</dbReference>
<evidence type="ECO:0000256" key="3">
    <source>
        <dbReference type="ARBA" id="ARBA00022982"/>
    </source>
</evidence>
<dbReference type="PANTHER" id="PTHR45663">
    <property type="entry name" value="GEO12009P1"/>
    <property type="match status" value="1"/>
</dbReference>
<sequence length="126" mass="14053">MIKLLQQGKKIRRKILLVSPVIDSSFYEEVIQSSCPVLVDFWAPWCGPCRMIAPVVAEIANEYKGSLKVVKMNTDENPSTATEYGIRSIPTLMIFVEGERVDMVVGAVPKSTLASTLQKYIRNSCN</sequence>
<evidence type="ECO:0000256" key="4">
    <source>
        <dbReference type="ARBA" id="ARBA00023157"/>
    </source>
</evidence>
<evidence type="ECO:0000259" key="6">
    <source>
        <dbReference type="PROSITE" id="PS51352"/>
    </source>
</evidence>
<dbReference type="Pfam" id="PF00085">
    <property type="entry name" value="Thioredoxin"/>
    <property type="match status" value="1"/>
</dbReference>
<geneLocation type="plastid" evidence="7"/>
<dbReference type="InterPro" id="IPR005746">
    <property type="entry name" value="Thioredoxin"/>
</dbReference>
<dbReference type="AlphaFoldDB" id="A0A1C9C9U8"/>
<dbReference type="FunFam" id="3.40.30.10:FF:000001">
    <property type="entry name" value="Thioredoxin"/>
    <property type="match status" value="1"/>
</dbReference>
<comment type="function">
    <text evidence="1">Participates in various redox reactions through the reversible oxidation of its active center dithiol to a disulfide and catalyzes dithiol-disulfide exchange reactions.</text>
</comment>
<gene>
    <name evidence="7" type="primary">trxA</name>
    <name evidence="7" type="ORF">Sebd_067</name>
</gene>
<dbReference type="PRINTS" id="PR00421">
    <property type="entry name" value="THIOREDOXIN"/>
</dbReference>
<dbReference type="NCBIfam" id="TIGR01068">
    <property type="entry name" value="thioredoxin"/>
    <property type="match status" value="1"/>
</dbReference>
<protein>
    <submittedName>
        <fullName evidence="7">Thioredoxin</fullName>
    </submittedName>
</protein>
<proteinExistence type="predicted"/>
<organism evidence="7">
    <name type="scientific">Sebdenia flabellata</name>
    <dbReference type="NCBI Taxonomy" id="42024"/>
    <lineage>
        <taxon>Eukaryota</taxon>
        <taxon>Rhodophyta</taxon>
        <taxon>Florideophyceae</taxon>
        <taxon>Rhodymeniophycidae</taxon>
        <taxon>Sebdeniales</taxon>
        <taxon>Sebdeniaceae</taxon>
        <taxon>Sebdenia</taxon>
    </lineage>
</organism>
<dbReference type="GO" id="GO:0005737">
    <property type="term" value="C:cytoplasm"/>
    <property type="evidence" value="ECO:0007669"/>
    <property type="project" value="TreeGrafter"/>
</dbReference>
<dbReference type="CDD" id="cd02947">
    <property type="entry name" value="TRX_family"/>
    <property type="match status" value="1"/>
</dbReference>
<keyword evidence="4" id="KW-1015">Disulfide bond</keyword>
<dbReference type="InterPro" id="IPR017937">
    <property type="entry name" value="Thioredoxin_CS"/>
</dbReference>
<evidence type="ECO:0000256" key="5">
    <source>
        <dbReference type="ARBA" id="ARBA00023284"/>
    </source>
</evidence>